<organism evidence="1 2">
    <name type="scientific">Pyrus ussuriensis x Pyrus communis</name>
    <dbReference type="NCBI Taxonomy" id="2448454"/>
    <lineage>
        <taxon>Eukaryota</taxon>
        <taxon>Viridiplantae</taxon>
        <taxon>Streptophyta</taxon>
        <taxon>Embryophyta</taxon>
        <taxon>Tracheophyta</taxon>
        <taxon>Spermatophyta</taxon>
        <taxon>Magnoliopsida</taxon>
        <taxon>eudicotyledons</taxon>
        <taxon>Gunneridae</taxon>
        <taxon>Pentapetalae</taxon>
        <taxon>rosids</taxon>
        <taxon>fabids</taxon>
        <taxon>Rosales</taxon>
        <taxon>Rosaceae</taxon>
        <taxon>Amygdaloideae</taxon>
        <taxon>Maleae</taxon>
        <taxon>Pyrus</taxon>
    </lineage>
</organism>
<dbReference type="EMBL" id="SMOL01000148">
    <property type="protein sequence ID" value="KAB2629253.1"/>
    <property type="molecule type" value="Genomic_DNA"/>
</dbReference>
<evidence type="ECO:0000313" key="1">
    <source>
        <dbReference type="EMBL" id="KAB2629253.1"/>
    </source>
</evidence>
<comment type="caution">
    <text evidence="1">The sequence shown here is derived from an EMBL/GenBank/DDBJ whole genome shotgun (WGS) entry which is preliminary data.</text>
</comment>
<reference evidence="1 2" key="1">
    <citation type="submission" date="2019-09" db="EMBL/GenBank/DDBJ databases">
        <authorList>
            <person name="Ou C."/>
        </authorList>
    </citation>
    <scope>NUCLEOTIDE SEQUENCE [LARGE SCALE GENOMIC DNA]</scope>
    <source>
        <strain evidence="1">S2</strain>
        <tissue evidence="1">Leaf</tissue>
    </source>
</reference>
<sequence>MSPVFNLEEKCALNSSKLSAEQPGPIINCHDIPAPRGISFNSETKKSPPFLVVRSLEFNRKISSAISVAEP</sequence>
<accession>A0A5N5HRC0</accession>
<proteinExistence type="predicted"/>
<gene>
    <name evidence="1" type="ORF">D8674_034048</name>
</gene>
<reference evidence="2" key="2">
    <citation type="submission" date="2019-10" db="EMBL/GenBank/DDBJ databases">
        <title>A de novo genome assembly of a pear dwarfing rootstock.</title>
        <authorList>
            <person name="Wang F."/>
            <person name="Wang J."/>
            <person name="Li S."/>
            <person name="Zhang Y."/>
            <person name="Fang M."/>
            <person name="Ma L."/>
            <person name="Zhao Y."/>
            <person name="Jiang S."/>
        </authorList>
    </citation>
    <scope>NUCLEOTIDE SEQUENCE [LARGE SCALE GENOMIC DNA]</scope>
</reference>
<protein>
    <submittedName>
        <fullName evidence="1">Uncharacterized protein</fullName>
    </submittedName>
</protein>
<keyword evidence="2" id="KW-1185">Reference proteome</keyword>
<dbReference type="AlphaFoldDB" id="A0A5N5HRC0"/>
<dbReference type="Proteomes" id="UP000327157">
    <property type="component" value="Chromosome 8"/>
</dbReference>
<name>A0A5N5HRC0_9ROSA</name>
<evidence type="ECO:0000313" key="2">
    <source>
        <dbReference type="Proteomes" id="UP000327157"/>
    </source>
</evidence>
<reference evidence="1 2" key="3">
    <citation type="submission" date="2019-11" db="EMBL/GenBank/DDBJ databases">
        <title>A de novo genome assembly of a pear dwarfing rootstock.</title>
        <authorList>
            <person name="Wang F."/>
            <person name="Wang J."/>
            <person name="Li S."/>
            <person name="Zhang Y."/>
            <person name="Fang M."/>
            <person name="Ma L."/>
            <person name="Zhao Y."/>
            <person name="Jiang S."/>
        </authorList>
    </citation>
    <scope>NUCLEOTIDE SEQUENCE [LARGE SCALE GENOMIC DNA]</scope>
    <source>
        <strain evidence="1">S2</strain>
        <tissue evidence="1">Leaf</tissue>
    </source>
</reference>